<dbReference type="Proteomes" id="UP000501802">
    <property type="component" value="Chromosome"/>
</dbReference>
<proteinExistence type="predicted"/>
<dbReference type="Pfam" id="PF20459">
    <property type="entry name" value="DUF6712"/>
    <property type="match status" value="1"/>
</dbReference>
<gene>
    <name evidence="1" type="ORF">G8759_25185</name>
</gene>
<organism evidence="1 2">
    <name type="scientific">Spirosoma aureum</name>
    <dbReference type="NCBI Taxonomy" id="2692134"/>
    <lineage>
        <taxon>Bacteria</taxon>
        <taxon>Pseudomonadati</taxon>
        <taxon>Bacteroidota</taxon>
        <taxon>Cytophagia</taxon>
        <taxon>Cytophagales</taxon>
        <taxon>Cytophagaceae</taxon>
        <taxon>Spirosoma</taxon>
    </lineage>
</organism>
<dbReference type="RefSeq" id="WP_167214411.1">
    <property type="nucleotide sequence ID" value="NZ_CP050063.1"/>
</dbReference>
<sequence length="322" mass="36033">MTTLFTGDTGLFRQFVSVNRNFTMADVLPSLQATAETLLPRFLGDELADQITSRADNPLPENPTADDLILNKALFWTRSIVAKLGFATNLIFSELQIDNDGITVSANEGRRAAFDYQTKELKRTLQEQGWQALDELLKLISKNPALFPGWEDSPYYTQYQNALFGNPVEFSKYYPIQDRWLTYWALIPFMADVADRMGEPALARIEALPNTVNETVRGKLKRSLLRALAYEVMIQAVPGLSIEVVGANVQLNYASQYGGKESYYTPPGRELLDWVLGNLKGQVAVFWENFENAIAVLEPSTDPDLSDDALGLIDSEGPFVMI</sequence>
<name>A0A6G9AT86_9BACT</name>
<evidence type="ECO:0000313" key="2">
    <source>
        <dbReference type="Proteomes" id="UP000501802"/>
    </source>
</evidence>
<dbReference type="AlphaFoldDB" id="A0A6G9AT86"/>
<evidence type="ECO:0000313" key="1">
    <source>
        <dbReference type="EMBL" id="QIP15691.1"/>
    </source>
</evidence>
<dbReference type="InterPro" id="IPR046558">
    <property type="entry name" value="DUF6712"/>
</dbReference>
<dbReference type="EMBL" id="CP050063">
    <property type="protein sequence ID" value="QIP15691.1"/>
    <property type="molecule type" value="Genomic_DNA"/>
</dbReference>
<reference evidence="1 2" key="1">
    <citation type="submission" date="2020-03" db="EMBL/GenBank/DDBJ databases">
        <authorList>
            <person name="Kim M.K."/>
        </authorList>
    </citation>
    <scope>NUCLEOTIDE SEQUENCE [LARGE SCALE GENOMIC DNA]</scope>
    <source>
        <strain evidence="1 2">BT328</strain>
    </source>
</reference>
<protein>
    <submittedName>
        <fullName evidence="1">Uncharacterized protein</fullName>
    </submittedName>
</protein>
<keyword evidence="2" id="KW-1185">Reference proteome</keyword>
<dbReference type="KEGG" id="spib:G8759_25185"/>
<accession>A0A6G9AT86</accession>